<dbReference type="GO" id="GO:0000977">
    <property type="term" value="F:RNA polymerase II transcription regulatory region sequence-specific DNA binding"/>
    <property type="evidence" value="ECO:0007669"/>
    <property type="project" value="TreeGrafter"/>
</dbReference>
<dbReference type="Proteomes" id="UP000694523">
    <property type="component" value="Unplaced"/>
</dbReference>
<evidence type="ECO:0000256" key="7">
    <source>
        <dbReference type="SAM" id="MobiDB-lite"/>
    </source>
</evidence>
<reference evidence="9" key="1">
    <citation type="submission" date="2025-08" db="UniProtKB">
        <authorList>
            <consortium name="Ensembl"/>
        </authorList>
    </citation>
    <scope>IDENTIFICATION</scope>
</reference>
<dbReference type="PROSITE" id="PS00027">
    <property type="entry name" value="HOMEOBOX_1"/>
    <property type="match status" value="1"/>
</dbReference>
<dbReference type="InterPro" id="IPR052488">
    <property type="entry name" value="DMBX_homeobox"/>
</dbReference>
<dbReference type="InterPro" id="IPR017970">
    <property type="entry name" value="Homeobox_CS"/>
</dbReference>
<evidence type="ECO:0000256" key="4">
    <source>
        <dbReference type="ARBA" id="ARBA00023242"/>
    </source>
</evidence>
<feature type="domain" description="Homeobox" evidence="8">
    <location>
        <begin position="66"/>
        <end position="126"/>
    </location>
</feature>
<dbReference type="PANTHER" id="PTHR46639">
    <property type="entry name" value="DIENCEPHALON/MESENCEPHALON HOMEOBOX PROTEIN 1"/>
    <property type="match status" value="1"/>
</dbReference>
<dbReference type="CDD" id="cd00086">
    <property type="entry name" value="homeodomain"/>
    <property type="match status" value="1"/>
</dbReference>
<dbReference type="SMART" id="SM00389">
    <property type="entry name" value="HOX"/>
    <property type="match status" value="1"/>
</dbReference>
<evidence type="ECO:0000313" key="9">
    <source>
        <dbReference type="Ensembl" id="ENSNMLP00000043302.1"/>
    </source>
</evidence>
<name>A0A8C6V5T7_9GOBI</name>
<dbReference type="AlphaFoldDB" id="A0A8C6V5T7"/>
<dbReference type="SUPFAM" id="SSF46689">
    <property type="entry name" value="Homeodomain-like"/>
    <property type="match status" value="1"/>
</dbReference>
<evidence type="ECO:0000256" key="1">
    <source>
        <dbReference type="ARBA" id="ARBA00005733"/>
    </source>
</evidence>
<accession>A0A8C6V5T7</accession>
<feature type="region of interest" description="Disordered" evidence="7">
    <location>
        <begin position="162"/>
        <end position="182"/>
    </location>
</feature>
<evidence type="ECO:0000259" key="8">
    <source>
        <dbReference type="PROSITE" id="PS50071"/>
    </source>
</evidence>
<dbReference type="InterPro" id="IPR001356">
    <property type="entry name" value="HD"/>
</dbReference>
<keyword evidence="2 5" id="KW-0238">DNA-binding</keyword>
<dbReference type="GO" id="GO:0000981">
    <property type="term" value="F:DNA-binding transcription factor activity, RNA polymerase II-specific"/>
    <property type="evidence" value="ECO:0007669"/>
    <property type="project" value="InterPro"/>
</dbReference>
<evidence type="ECO:0000313" key="10">
    <source>
        <dbReference type="Proteomes" id="UP000694523"/>
    </source>
</evidence>
<protein>
    <submittedName>
        <fullName evidence="9">Zgc:101100</fullName>
    </submittedName>
</protein>
<evidence type="ECO:0000256" key="3">
    <source>
        <dbReference type="ARBA" id="ARBA00023155"/>
    </source>
</evidence>
<dbReference type="Gene3D" id="1.10.10.60">
    <property type="entry name" value="Homeodomain-like"/>
    <property type="match status" value="1"/>
</dbReference>
<feature type="DNA-binding region" description="Homeobox" evidence="5">
    <location>
        <begin position="68"/>
        <end position="127"/>
    </location>
</feature>
<organism evidence="9 10">
    <name type="scientific">Neogobius melanostomus</name>
    <name type="common">round goby</name>
    <dbReference type="NCBI Taxonomy" id="47308"/>
    <lineage>
        <taxon>Eukaryota</taxon>
        <taxon>Metazoa</taxon>
        <taxon>Chordata</taxon>
        <taxon>Craniata</taxon>
        <taxon>Vertebrata</taxon>
        <taxon>Euteleostomi</taxon>
        <taxon>Actinopterygii</taxon>
        <taxon>Neopterygii</taxon>
        <taxon>Teleostei</taxon>
        <taxon>Neoteleostei</taxon>
        <taxon>Acanthomorphata</taxon>
        <taxon>Gobiaria</taxon>
        <taxon>Gobiiformes</taxon>
        <taxon>Gobioidei</taxon>
        <taxon>Gobiidae</taxon>
        <taxon>Benthophilinae</taxon>
        <taxon>Neogobiini</taxon>
        <taxon>Neogobius</taxon>
    </lineage>
</organism>
<dbReference type="Ensembl" id="ENSNMLT00000048075.1">
    <property type="protein sequence ID" value="ENSNMLP00000043302.1"/>
    <property type="gene ID" value="ENSNMLG00000026287.1"/>
</dbReference>
<keyword evidence="10" id="KW-1185">Reference proteome</keyword>
<comment type="subcellular location">
    <subcellularLocation>
        <location evidence="5 6">Nucleus</location>
    </subcellularLocation>
</comment>
<dbReference type="Pfam" id="PF00046">
    <property type="entry name" value="Homeodomain"/>
    <property type="match status" value="1"/>
</dbReference>
<evidence type="ECO:0000256" key="2">
    <source>
        <dbReference type="ARBA" id="ARBA00023125"/>
    </source>
</evidence>
<dbReference type="GO" id="GO:0005634">
    <property type="term" value="C:nucleus"/>
    <property type="evidence" value="ECO:0007669"/>
    <property type="project" value="UniProtKB-SubCell"/>
</dbReference>
<dbReference type="InterPro" id="IPR009057">
    <property type="entry name" value="Homeodomain-like_sf"/>
</dbReference>
<comment type="similarity">
    <text evidence="1">Belongs to the paired homeobox family.</text>
</comment>
<dbReference type="FunFam" id="1.10.10.60:FF:000551">
    <property type="entry name" value="Predicted protein"/>
    <property type="match status" value="1"/>
</dbReference>
<dbReference type="PROSITE" id="PS50071">
    <property type="entry name" value="HOMEOBOX_2"/>
    <property type="match status" value="1"/>
</dbReference>
<dbReference type="PANTHER" id="PTHR46639:SF4">
    <property type="entry name" value="DIENCEPHALON_MESENCEPHALON HOMEOBOX PROTEIN 1-B-LIKE"/>
    <property type="match status" value="1"/>
</dbReference>
<evidence type="ECO:0000256" key="5">
    <source>
        <dbReference type="PROSITE-ProRule" id="PRU00108"/>
    </source>
</evidence>
<reference evidence="9" key="2">
    <citation type="submission" date="2025-09" db="UniProtKB">
        <authorList>
            <consortium name="Ensembl"/>
        </authorList>
    </citation>
    <scope>IDENTIFICATION</scope>
</reference>
<keyword evidence="3 5" id="KW-0371">Homeobox</keyword>
<evidence type="ECO:0000256" key="6">
    <source>
        <dbReference type="RuleBase" id="RU000682"/>
    </source>
</evidence>
<proteinExistence type="inferred from homology"/>
<keyword evidence="4 5" id="KW-0539">Nucleus</keyword>
<sequence>MMNSLGLCSGPSAAALPLHTMNAMLFDLHQQVAQQHHVYSAAPTHALSVAERLAELLLEARYGNPQKQRRSRTAFTVSQLQALERAFQETQYPDVSMREKLAVCINLPEARIQVWFKNRRAKFRKGQKSSPLSKEHSLEEVPQQLKIAPEEVKAELKEDTSIPPLNRRHTSPPHSSIMHNKQKPLPSLDPEIHHLGLHFPPQFAGFRHTPPQQQQLVGGMLGAELALPPCCGPLYNSSALP</sequence>